<gene>
    <name evidence="5" type="ORF">ACFFIP_01075</name>
</gene>
<dbReference type="InterPro" id="IPR016898">
    <property type="entry name" value="Polyphosphate_phosphotransfera"/>
</dbReference>
<proteinExistence type="inferred from homology"/>
<dbReference type="InterPro" id="IPR027417">
    <property type="entry name" value="P-loop_NTPase"/>
</dbReference>
<dbReference type="PANTHER" id="PTHR34383:SF1">
    <property type="entry name" value="ADP-POLYPHOSPHATE PHOSPHOTRANSFERASE"/>
    <property type="match status" value="1"/>
</dbReference>
<dbReference type="EMBL" id="JBHLWI010000002">
    <property type="protein sequence ID" value="MFC0261255.1"/>
    <property type="molecule type" value="Genomic_DNA"/>
</dbReference>
<name>A0ABV6FPJ9_9BACT</name>
<dbReference type="InterPro" id="IPR022488">
    <property type="entry name" value="PPK2-related"/>
</dbReference>
<comment type="similarity">
    <text evidence="1">Belongs to the polyphosphate kinase 2 (PPK2) family. Class I subfamily.</text>
</comment>
<evidence type="ECO:0000313" key="6">
    <source>
        <dbReference type="Proteomes" id="UP001589797"/>
    </source>
</evidence>
<dbReference type="RefSeq" id="WP_382385709.1">
    <property type="nucleotide sequence ID" value="NZ_JBHLWI010000002.1"/>
</dbReference>
<evidence type="ECO:0000256" key="2">
    <source>
        <dbReference type="ARBA" id="ARBA00022679"/>
    </source>
</evidence>
<reference evidence="5 6" key="1">
    <citation type="submission" date="2024-09" db="EMBL/GenBank/DDBJ databases">
        <authorList>
            <person name="Sun Q."/>
            <person name="Mori K."/>
        </authorList>
    </citation>
    <scope>NUCLEOTIDE SEQUENCE [LARGE SCALE GENOMIC DNA]</scope>
    <source>
        <strain evidence="5 6">CCM 7650</strain>
    </source>
</reference>
<dbReference type="PIRSF" id="PIRSF028756">
    <property type="entry name" value="PPK2_prd"/>
    <property type="match status" value="1"/>
</dbReference>
<evidence type="ECO:0000256" key="3">
    <source>
        <dbReference type="ARBA" id="ARBA00022777"/>
    </source>
</evidence>
<feature type="domain" description="Polyphosphate kinase-2-related" evidence="4">
    <location>
        <begin position="32"/>
        <end position="254"/>
    </location>
</feature>
<keyword evidence="2" id="KW-0808">Transferase</keyword>
<keyword evidence="3 5" id="KW-0418">Kinase</keyword>
<evidence type="ECO:0000313" key="5">
    <source>
        <dbReference type="EMBL" id="MFC0261255.1"/>
    </source>
</evidence>
<accession>A0ABV6FPJ9</accession>
<dbReference type="Proteomes" id="UP001589797">
    <property type="component" value="Unassembled WGS sequence"/>
</dbReference>
<evidence type="ECO:0000256" key="1">
    <source>
        <dbReference type="ARBA" id="ARBA00009924"/>
    </source>
</evidence>
<dbReference type="Pfam" id="PF03976">
    <property type="entry name" value="PPK2"/>
    <property type="match status" value="1"/>
</dbReference>
<organism evidence="5 6">
    <name type="scientific">Fontibacter flavus</name>
    <dbReference type="NCBI Taxonomy" id="654838"/>
    <lineage>
        <taxon>Bacteria</taxon>
        <taxon>Pseudomonadati</taxon>
        <taxon>Bacteroidota</taxon>
        <taxon>Cytophagia</taxon>
        <taxon>Cytophagales</taxon>
        <taxon>Cyclobacteriaceae</taxon>
        <taxon>Fontibacter</taxon>
    </lineage>
</organism>
<sequence length="255" mass="30397">MELTKEDLKILNSKIGLKHLLADKIINLEKALKDARYELTLREVQAELVKMQLWLIAQGKKMMVLFHGGDSSEKSGLIRKILSHNNPRHYRVEVNLPHESAEFDQDWYFKQFVAKLPQPGEMVFWDRSWYNRALIEPVHGLCSKEEYDLFMGQVNDFERMLVESDIQLIKFYFTISKKEQDRRIKEVKSSPLSKWKMTPYDEKSKELWDQYQDYKNVMFEKTNTAIAPWIEIQKDHKEEEMIEAAKHILNLIPYQ</sequence>
<dbReference type="SUPFAM" id="SSF52540">
    <property type="entry name" value="P-loop containing nucleoside triphosphate hydrolases"/>
    <property type="match status" value="1"/>
</dbReference>
<dbReference type="Gene3D" id="3.40.50.300">
    <property type="entry name" value="P-loop containing nucleotide triphosphate hydrolases"/>
    <property type="match status" value="1"/>
</dbReference>
<dbReference type="PANTHER" id="PTHR34383">
    <property type="entry name" value="POLYPHOSPHATE:AMP PHOSPHOTRANSFERASE-RELATED"/>
    <property type="match status" value="1"/>
</dbReference>
<evidence type="ECO:0000259" key="4">
    <source>
        <dbReference type="Pfam" id="PF03976"/>
    </source>
</evidence>
<protein>
    <submittedName>
        <fullName evidence="5">Polyphosphate kinase 2</fullName>
    </submittedName>
</protein>
<dbReference type="GO" id="GO:0016301">
    <property type="term" value="F:kinase activity"/>
    <property type="evidence" value="ECO:0007669"/>
    <property type="project" value="UniProtKB-KW"/>
</dbReference>
<keyword evidence="6" id="KW-1185">Reference proteome</keyword>
<comment type="caution">
    <text evidence="5">The sequence shown here is derived from an EMBL/GenBank/DDBJ whole genome shotgun (WGS) entry which is preliminary data.</text>
</comment>